<evidence type="ECO:0000313" key="1">
    <source>
        <dbReference type="EMBL" id="KAG7324565.1"/>
    </source>
</evidence>
<evidence type="ECO:0000313" key="2">
    <source>
        <dbReference type="Proteomes" id="UP000824219"/>
    </source>
</evidence>
<proteinExistence type="predicted"/>
<dbReference type="OrthoDB" id="8859298at2759"/>
<keyword evidence="2" id="KW-1185">Reference proteome</keyword>
<organism evidence="1 2">
    <name type="scientific">Hemibagrus wyckioides</name>
    <dbReference type="NCBI Taxonomy" id="337641"/>
    <lineage>
        <taxon>Eukaryota</taxon>
        <taxon>Metazoa</taxon>
        <taxon>Chordata</taxon>
        <taxon>Craniata</taxon>
        <taxon>Vertebrata</taxon>
        <taxon>Euteleostomi</taxon>
        <taxon>Actinopterygii</taxon>
        <taxon>Neopterygii</taxon>
        <taxon>Teleostei</taxon>
        <taxon>Ostariophysi</taxon>
        <taxon>Siluriformes</taxon>
        <taxon>Bagridae</taxon>
        <taxon>Hemibagrus</taxon>
    </lineage>
</organism>
<dbReference type="EMBL" id="JAHKSW010000014">
    <property type="protein sequence ID" value="KAG7324565.1"/>
    <property type="molecule type" value="Genomic_DNA"/>
</dbReference>
<dbReference type="Proteomes" id="UP000824219">
    <property type="component" value="Linkage Group LG14"/>
</dbReference>
<protein>
    <submittedName>
        <fullName evidence="1">Uncharacterized protein</fullName>
    </submittedName>
</protein>
<gene>
    <name evidence="1" type="ORF">KOW79_012581</name>
</gene>
<name>A0A9D3NM22_9TELE</name>
<sequence>MSSVKPVLEDIADADLYEEVKKPLMFSNPRNAPDYSEVCRKLPLAEQQNDLHSEADPLRSPKREKKVLQLGLMGEVDEKDRNFEAGDRK</sequence>
<comment type="caution">
    <text evidence="1">The sequence shown here is derived from an EMBL/GenBank/DDBJ whole genome shotgun (WGS) entry which is preliminary data.</text>
</comment>
<reference evidence="1 2" key="1">
    <citation type="submission" date="2021-06" db="EMBL/GenBank/DDBJ databases">
        <title>Chromosome-level genome assembly of the red-tail catfish (Hemibagrus wyckioides).</title>
        <authorList>
            <person name="Shao F."/>
        </authorList>
    </citation>
    <scope>NUCLEOTIDE SEQUENCE [LARGE SCALE GENOMIC DNA]</scope>
    <source>
        <strain evidence="1">EC202008001</strain>
        <tissue evidence="1">Blood</tissue>
    </source>
</reference>
<dbReference type="AlphaFoldDB" id="A0A9D3NM22"/>
<accession>A0A9D3NM22</accession>